<keyword evidence="3" id="KW-1185">Reference proteome</keyword>
<dbReference type="AlphaFoldDB" id="A0A975T3A6"/>
<protein>
    <submittedName>
        <fullName evidence="2">VOC family protein</fullName>
    </submittedName>
</protein>
<sequence length="124" mass="13400">MLATSDVIAFAPTTDLARARSFYETALGLSVVDENAYAVVFDAHGTMLRVTAVAEVAHPGYTVLGWQVTGMNEVVSGLESLGVVFARYEGMEQDAHGVWTTPNGDRVAWFTDPDGNVLSLTEFR</sequence>
<evidence type="ECO:0000313" key="3">
    <source>
        <dbReference type="Proteomes" id="UP000683575"/>
    </source>
</evidence>
<evidence type="ECO:0000313" key="2">
    <source>
        <dbReference type="EMBL" id="QWZ10083.1"/>
    </source>
</evidence>
<organism evidence="2 3">
    <name type="scientific">Nocardioides panacis</name>
    <dbReference type="NCBI Taxonomy" id="2849501"/>
    <lineage>
        <taxon>Bacteria</taxon>
        <taxon>Bacillati</taxon>
        <taxon>Actinomycetota</taxon>
        <taxon>Actinomycetes</taxon>
        <taxon>Propionibacteriales</taxon>
        <taxon>Nocardioidaceae</taxon>
        <taxon>Nocardioides</taxon>
    </lineage>
</organism>
<dbReference type="CDD" id="cd06587">
    <property type="entry name" value="VOC"/>
    <property type="match status" value="1"/>
</dbReference>
<gene>
    <name evidence="2" type="ORF">KRR39_10295</name>
</gene>
<name>A0A975T3A6_9ACTN</name>
<accession>A0A975T3A6</accession>
<evidence type="ECO:0000259" key="1">
    <source>
        <dbReference type="PROSITE" id="PS51819"/>
    </source>
</evidence>
<feature type="domain" description="VOC" evidence="1">
    <location>
        <begin position="4"/>
        <end position="123"/>
    </location>
</feature>
<proteinExistence type="predicted"/>
<dbReference type="Pfam" id="PF00903">
    <property type="entry name" value="Glyoxalase"/>
    <property type="match status" value="1"/>
</dbReference>
<dbReference type="RefSeq" id="WP_216941929.1">
    <property type="nucleotide sequence ID" value="NZ_CP077062.1"/>
</dbReference>
<dbReference type="EMBL" id="CP077062">
    <property type="protein sequence ID" value="QWZ10083.1"/>
    <property type="molecule type" value="Genomic_DNA"/>
</dbReference>
<dbReference type="InterPro" id="IPR004360">
    <property type="entry name" value="Glyas_Fos-R_dOase_dom"/>
</dbReference>
<dbReference type="PROSITE" id="PS51819">
    <property type="entry name" value="VOC"/>
    <property type="match status" value="1"/>
</dbReference>
<dbReference type="Proteomes" id="UP000683575">
    <property type="component" value="Chromosome"/>
</dbReference>
<dbReference type="KEGG" id="nps:KRR39_10295"/>
<dbReference type="InterPro" id="IPR037523">
    <property type="entry name" value="VOC_core"/>
</dbReference>
<reference evidence="2" key="1">
    <citation type="submission" date="2021-06" db="EMBL/GenBank/DDBJ databases">
        <title>Complete genome sequence of Nocardioides sp. G188.</title>
        <authorList>
            <person name="Im W.-T."/>
        </authorList>
    </citation>
    <scope>NUCLEOTIDE SEQUENCE</scope>
    <source>
        <strain evidence="2">G188</strain>
    </source>
</reference>